<gene>
    <name evidence="1" type="ORF">Hamer_G026434</name>
</gene>
<feature type="non-terminal residue" evidence="1">
    <location>
        <position position="83"/>
    </location>
</feature>
<comment type="caution">
    <text evidence="1">The sequence shown here is derived from an EMBL/GenBank/DDBJ whole genome shotgun (WGS) entry which is preliminary data.</text>
</comment>
<name>A0A8J5JF01_HOMAM</name>
<keyword evidence="2" id="KW-1185">Reference proteome</keyword>
<protein>
    <submittedName>
        <fullName evidence="1">Uncharacterized protein</fullName>
    </submittedName>
</protein>
<dbReference type="Proteomes" id="UP000747542">
    <property type="component" value="Unassembled WGS sequence"/>
</dbReference>
<dbReference type="AlphaFoldDB" id="A0A8J5JF01"/>
<accession>A0A8J5JF01</accession>
<evidence type="ECO:0000313" key="1">
    <source>
        <dbReference type="EMBL" id="KAG7156450.1"/>
    </source>
</evidence>
<reference evidence="1" key="1">
    <citation type="journal article" date="2021" name="Sci. Adv.">
        <title>The American lobster genome reveals insights on longevity, neural, and immune adaptations.</title>
        <authorList>
            <person name="Polinski J.M."/>
            <person name="Zimin A.V."/>
            <person name="Clark K.F."/>
            <person name="Kohn A.B."/>
            <person name="Sadowski N."/>
            <person name="Timp W."/>
            <person name="Ptitsyn A."/>
            <person name="Khanna P."/>
            <person name="Romanova D.Y."/>
            <person name="Williams P."/>
            <person name="Greenwood S.J."/>
            <person name="Moroz L.L."/>
            <person name="Walt D.R."/>
            <person name="Bodnar A.G."/>
        </authorList>
    </citation>
    <scope>NUCLEOTIDE SEQUENCE</scope>
    <source>
        <strain evidence="1">GMGI-L3</strain>
    </source>
</reference>
<organism evidence="1 2">
    <name type="scientific">Homarus americanus</name>
    <name type="common">American lobster</name>
    <dbReference type="NCBI Taxonomy" id="6706"/>
    <lineage>
        <taxon>Eukaryota</taxon>
        <taxon>Metazoa</taxon>
        <taxon>Ecdysozoa</taxon>
        <taxon>Arthropoda</taxon>
        <taxon>Crustacea</taxon>
        <taxon>Multicrustacea</taxon>
        <taxon>Malacostraca</taxon>
        <taxon>Eumalacostraca</taxon>
        <taxon>Eucarida</taxon>
        <taxon>Decapoda</taxon>
        <taxon>Pleocyemata</taxon>
        <taxon>Astacidea</taxon>
        <taxon>Nephropoidea</taxon>
        <taxon>Nephropidae</taxon>
        <taxon>Homarus</taxon>
    </lineage>
</organism>
<dbReference type="EMBL" id="JAHLQT010039152">
    <property type="protein sequence ID" value="KAG7156450.1"/>
    <property type="molecule type" value="Genomic_DNA"/>
</dbReference>
<sequence length="83" mass="9068">MGRRTSNLSTSGTSPPFPIILLTSSFRNSFLTSWASRSSSQLYVTSHIRITHQAARSQTVPSHSETVLILDCSLSYHVNSISG</sequence>
<proteinExistence type="predicted"/>
<evidence type="ECO:0000313" key="2">
    <source>
        <dbReference type="Proteomes" id="UP000747542"/>
    </source>
</evidence>